<evidence type="ECO:0000313" key="15">
    <source>
        <dbReference type="Proteomes" id="UP000243579"/>
    </source>
</evidence>
<feature type="domain" description="HECT" evidence="13">
    <location>
        <begin position="667"/>
        <end position="991"/>
    </location>
</feature>
<evidence type="ECO:0000256" key="4">
    <source>
        <dbReference type="ARBA" id="ARBA00022679"/>
    </source>
</evidence>
<keyword evidence="11" id="KW-0812">Transmembrane</keyword>
<evidence type="ECO:0000259" key="12">
    <source>
        <dbReference type="PROSITE" id="PS50199"/>
    </source>
</evidence>
<evidence type="ECO:0000256" key="2">
    <source>
        <dbReference type="ARBA" id="ARBA00004906"/>
    </source>
</evidence>
<feature type="domain" description="RanBP2-type" evidence="12">
    <location>
        <begin position="507"/>
        <end position="536"/>
    </location>
</feature>
<dbReference type="Gene3D" id="3.20.20.80">
    <property type="entry name" value="Glycosidases"/>
    <property type="match status" value="3"/>
</dbReference>
<evidence type="ECO:0000256" key="1">
    <source>
        <dbReference type="ARBA" id="ARBA00000885"/>
    </source>
</evidence>
<dbReference type="Gene3D" id="3.90.1750.10">
    <property type="entry name" value="Hect, E3 ligase catalytic domains"/>
    <property type="match status" value="1"/>
</dbReference>
<dbReference type="InterPro" id="IPR017853">
    <property type="entry name" value="GH"/>
</dbReference>
<evidence type="ECO:0000256" key="8">
    <source>
        <dbReference type="ARBA" id="ARBA00022833"/>
    </source>
</evidence>
<dbReference type="SUPFAM" id="SSF51445">
    <property type="entry name" value="(Trans)glycosidases"/>
    <property type="match status" value="2"/>
</dbReference>
<evidence type="ECO:0000256" key="5">
    <source>
        <dbReference type="ARBA" id="ARBA00022723"/>
    </source>
</evidence>
<dbReference type="PROSITE" id="PS50231">
    <property type="entry name" value="RICIN_B_LECTIN"/>
    <property type="match status" value="3"/>
</dbReference>
<comment type="pathway">
    <text evidence="2">Protein modification; protein ubiquitination.</text>
</comment>
<keyword evidence="15" id="KW-1185">Reference proteome</keyword>
<evidence type="ECO:0000256" key="9">
    <source>
        <dbReference type="PROSITE-ProRule" id="PRU00104"/>
    </source>
</evidence>
<gene>
    <name evidence="14" type="ORF">ACHHYP_09824</name>
</gene>
<feature type="transmembrane region" description="Helical" evidence="11">
    <location>
        <begin position="450"/>
        <end position="474"/>
    </location>
</feature>
<dbReference type="FunFam" id="3.30.2410.10:FF:000009">
    <property type="entry name" value="Probable E3 ubiquitin-protein ligase HECTD2"/>
    <property type="match status" value="1"/>
</dbReference>
<dbReference type="SMART" id="SM00458">
    <property type="entry name" value="RICIN"/>
    <property type="match status" value="3"/>
</dbReference>
<evidence type="ECO:0000256" key="7">
    <source>
        <dbReference type="ARBA" id="ARBA00022786"/>
    </source>
</evidence>
<dbReference type="InterPro" id="IPR000772">
    <property type="entry name" value="Ricin_B_lectin"/>
</dbReference>
<evidence type="ECO:0000256" key="10">
    <source>
        <dbReference type="PROSITE-ProRule" id="PRU00322"/>
    </source>
</evidence>
<dbReference type="SUPFAM" id="SSF50370">
    <property type="entry name" value="Ricin B-like lectins"/>
    <property type="match status" value="3"/>
</dbReference>
<evidence type="ECO:0000256" key="11">
    <source>
        <dbReference type="SAM" id="Phobius"/>
    </source>
</evidence>
<keyword evidence="11" id="KW-1133">Transmembrane helix</keyword>
<protein>
    <recommendedName>
        <fullName evidence="3">HECT-type E3 ubiquitin transferase</fullName>
        <ecNumber evidence="3">2.3.2.26</ecNumber>
    </recommendedName>
</protein>
<dbReference type="CDD" id="cd00078">
    <property type="entry name" value="HECTc"/>
    <property type="match status" value="1"/>
</dbReference>
<dbReference type="GO" id="GO:0061630">
    <property type="term" value="F:ubiquitin protein ligase activity"/>
    <property type="evidence" value="ECO:0007669"/>
    <property type="project" value="UniProtKB-EC"/>
</dbReference>
<dbReference type="CDD" id="cd00161">
    <property type="entry name" value="beta-trefoil_Ricin-like"/>
    <property type="match status" value="3"/>
</dbReference>
<sequence length="1532" mass="168729">MRPAPDGDDGAVDHESEPAFPNLRQATQFCISLRPVDNTMQRVLALLLAVLPLALSMGVCYDTYDANNIDYHFRTIKQRFSSVRTYQTYLWNPTRNTIDAAADNGLAIYSGIWLRDGMDFNKEVQAVIDGCKRHPNTVKAVFVGNEDLMNGWNQWSVLQKVNDVRGRLRAAGINVPVGSVQTDGDWLKARDLANGCDILGVNIYAFFGGAPVSWQNPIEDLKIRWNQMTQNFGGKVMLTETGWPHGGGNNGAHVSNSGNAIDYFFKVQAWVNAGNGGADPMYFLYHDNSRKGGYEAQFGLARADGGWKFDFGPSPGGGGDDKPSGYFQLITNRGKAFREWYGGVAAKDNNHDPYTLWTYNANTQQLWNAGSNKCLDAFQDGNSVKVHVYGCDDNNGNQKWRLSRGKVYHARHNNVCLDADVNDPNEGAQMWTCIDNNSNQIFKISSAVPALLPLAAILIALGFFVYFVVFKLMVGHVVVSTRPLLANDFLGAIQGLHRRDIEELMENTAKWPCPVCMFANSDAAITCTLCDTQKDRHSGKVTWQQTTPPRVPTTYFVVQPVTTVPDITIAVNDETPMPALELASQRVYPGASSVMSIAGSELPLWYIPHLAALQEASFSEKYAWFLTQLSIQDTGIAKLSVHRGKLFQGSMRLLELLPSTQLCSLTRIELIGEVGVDAGGLQREWYTMLTQAILDPSQGLFVATDNYQYAIAPHTTVPFERYRCVGRLLGRALLDGQVLPFHMCSPMYKLILGQPVSIHDVQFMDEQLYHSLLYVQSTDNVDSLHLDFSVATMQTEGTVVTELVPNGQAIAVTRANAREYVAAMVQYILFGRIQGQLEQLLTGLYEVVSPEWLLPFDYKELELLMCGIAEISVADWKQYTAISAVFTTTDAIVLDWFWEFVEAMSNVDKAKLLQFATGSTHVPVQGFKGLTSTDGRLCPFSIKAIPFVPGILPRSHACFNRIDLPLYPSRDELRTALQMLLDMDIAEFALTTVAGLGVCYDSYDPARVATHFATIQQGFSIVRTYDTAFWNGANPIDTAATFGLQVHAGIWLRSGATKSSSDIQAVIAGIQRHPGTVSIVFVGNEELSNGWNADQLLAQINAVKSQLKAAGINVPVGTVQIDGDWLNNKGLAAACDVVGVNIHPFYGTSPASKSNPIEDLKTRWAAMVSVFGAKTQLVETGWPHQGNAENGHVPSDSTAASFFGQVQSWVASGNGGTQPTYFMFHDNPNKGVNTPEGSFGLADANGNWKLNIGSSDNGGNTQSTADPYNLLVPFQLVTTKGKVVYEYAHVLHAYTNAHQFQDLWYYNKATMQIKSRSDGLCIDAFLGDDKKYYVHLYDCGDGSNGNQKWSLQNQKVVHAVHPNLCLDADPTDPNQGIQVWECVSGNTNQIFTVTAETHHMTLASGNLVLAVQGNSDQVQFRPVQGSMAAVYSDASALWTLDPSTGLMKSETTSQCLDAYQPKNGGAIHTYACDPNNRNQIWRYDPLTQQLRHVSHQGYCLDLGSASGATPYIWTCHTPGDTWMTYQKFTYTV</sequence>
<dbReference type="Gene3D" id="3.30.2160.10">
    <property type="entry name" value="Hect, E3 ligase catalytic domain"/>
    <property type="match status" value="1"/>
</dbReference>
<dbReference type="Gene3D" id="2.80.10.50">
    <property type="match status" value="3"/>
</dbReference>
<dbReference type="PANTHER" id="PTHR11254:SF440">
    <property type="entry name" value="E3 UBIQUITIN-PROTEIN LIGASE NEDD-4"/>
    <property type="match status" value="1"/>
</dbReference>
<reference evidence="14 15" key="1">
    <citation type="journal article" date="2014" name="Genome Biol. Evol.">
        <title>The secreted proteins of Achlya hypogyna and Thraustotheca clavata identify the ancestral oomycete secretome and reveal gene acquisitions by horizontal gene transfer.</title>
        <authorList>
            <person name="Misner I."/>
            <person name="Blouin N."/>
            <person name="Leonard G."/>
            <person name="Richards T.A."/>
            <person name="Lane C.E."/>
        </authorList>
    </citation>
    <scope>NUCLEOTIDE SEQUENCE [LARGE SCALE GENOMIC DNA]</scope>
    <source>
        <strain evidence="14 15">ATCC 48635</strain>
    </source>
</reference>
<dbReference type="OrthoDB" id="77201at2759"/>
<keyword evidence="5" id="KW-0479">Metal-binding</keyword>
<keyword evidence="6 10" id="KW-0863">Zinc-finger</keyword>
<dbReference type="InterPro" id="IPR035983">
    <property type="entry name" value="Hect_E3_ubiquitin_ligase"/>
</dbReference>
<feature type="transmembrane region" description="Helical" evidence="11">
    <location>
        <begin position="43"/>
        <end position="64"/>
    </location>
</feature>
<proteinExistence type="predicted"/>
<dbReference type="SUPFAM" id="SSF56204">
    <property type="entry name" value="Hect, E3 ligase catalytic domain"/>
    <property type="match status" value="1"/>
</dbReference>
<dbReference type="PROSITE" id="PS01358">
    <property type="entry name" value="ZF_RANBP2_1"/>
    <property type="match status" value="1"/>
</dbReference>
<organism evidence="14 15">
    <name type="scientific">Achlya hypogyna</name>
    <name type="common">Oomycete</name>
    <name type="synonym">Protoachlya hypogyna</name>
    <dbReference type="NCBI Taxonomy" id="1202772"/>
    <lineage>
        <taxon>Eukaryota</taxon>
        <taxon>Sar</taxon>
        <taxon>Stramenopiles</taxon>
        <taxon>Oomycota</taxon>
        <taxon>Saprolegniomycetes</taxon>
        <taxon>Saprolegniales</taxon>
        <taxon>Achlyaceae</taxon>
        <taxon>Achlya</taxon>
    </lineage>
</organism>
<dbReference type="PROSITE" id="PS50237">
    <property type="entry name" value="HECT"/>
    <property type="match status" value="1"/>
</dbReference>
<dbReference type="GO" id="GO:0006511">
    <property type="term" value="P:ubiquitin-dependent protein catabolic process"/>
    <property type="evidence" value="ECO:0007669"/>
    <property type="project" value="TreeGrafter"/>
</dbReference>
<dbReference type="PROSITE" id="PS50199">
    <property type="entry name" value="ZF_RANBP2_2"/>
    <property type="match status" value="1"/>
</dbReference>
<dbReference type="Pfam" id="PF00652">
    <property type="entry name" value="Ricin_B_lectin"/>
    <property type="match status" value="3"/>
</dbReference>
<dbReference type="SMART" id="SM00547">
    <property type="entry name" value="ZnF_RBZ"/>
    <property type="match status" value="1"/>
</dbReference>
<feature type="active site" description="Glycyl thioester intermediate" evidence="9">
    <location>
        <position position="958"/>
    </location>
</feature>
<dbReference type="Gene3D" id="3.30.2410.10">
    <property type="entry name" value="Hect, E3 ligase catalytic domain"/>
    <property type="match status" value="1"/>
</dbReference>
<dbReference type="PANTHER" id="PTHR11254">
    <property type="entry name" value="HECT DOMAIN UBIQUITIN-PROTEIN LIGASE"/>
    <property type="match status" value="1"/>
</dbReference>
<evidence type="ECO:0000313" key="14">
    <source>
        <dbReference type="EMBL" id="OQR86860.1"/>
    </source>
</evidence>
<keyword evidence="4" id="KW-0808">Transferase</keyword>
<name>A0A1V9YMB5_ACHHY</name>
<dbReference type="InterPro" id="IPR000569">
    <property type="entry name" value="HECT_dom"/>
</dbReference>
<keyword evidence="11" id="KW-0472">Membrane</keyword>
<accession>A0A1V9YMB5</accession>
<dbReference type="Pfam" id="PF00632">
    <property type="entry name" value="HECT"/>
    <property type="match status" value="1"/>
</dbReference>
<dbReference type="InterPro" id="IPR001876">
    <property type="entry name" value="Znf_RanBP2"/>
</dbReference>
<dbReference type="EC" id="2.3.2.26" evidence="3"/>
<dbReference type="InterPro" id="IPR050409">
    <property type="entry name" value="E3_ubiq-protein_ligase"/>
</dbReference>
<dbReference type="SMART" id="SM00119">
    <property type="entry name" value="HECTc"/>
    <property type="match status" value="1"/>
</dbReference>
<evidence type="ECO:0000259" key="13">
    <source>
        <dbReference type="PROSITE" id="PS50237"/>
    </source>
</evidence>
<dbReference type="GO" id="GO:0005737">
    <property type="term" value="C:cytoplasm"/>
    <property type="evidence" value="ECO:0007669"/>
    <property type="project" value="TreeGrafter"/>
</dbReference>
<dbReference type="GO" id="GO:0008270">
    <property type="term" value="F:zinc ion binding"/>
    <property type="evidence" value="ECO:0007669"/>
    <property type="project" value="UniProtKB-KW"/>
</dbReference>
<dbReference type="GO" id="GO:0016874">
    <property type="term" value="F:ligase activity"/>
    <property type="evidence" value="ECO:0007669"/>
    <property type="project" value="UniProtKB-KW"/>
</dbReference>
<dbReference type="GO" id="GO:0016567">
    <property type="term" value="P:protein ubiquitination"/>
    <property type="evidence" value="ECO:0007669"/>
    <property type="project" value="TreeGrafter"/>
</dbReference>
<keyword evidence="7 9" id="KW-0833">Ubl conjugation pathway</keyword>
<dbReference type="STRING" id="1202772.A0A1V9YMB5"/>
<comment type="catalytic activity">
    <reaction evidence="1">
        <text>S-ubiquitinyl-[E2 ubiquitin-conjugating enzyme]-L-cysteine + [acceptor protein]-L-lysine = [E2 ubiquitin-conjugating enzyme]-L-cysteine + N(6)-ubiquitinyl-[acceptor protein]-L-lysine.</text>
        <dbReference type="EC" id="2.3.2.26"/>
    </reaction>
</comment>
<evidence type="ECO:0000256" key="3">
    <source>
        <dbReference type="ARBA" id="ARBA00012485"/>
    </source>
</evidence>
<dbReference type="InterPro" id="IPR035992">
    <property type="entry name" value="Ricin_B-like_lectins"/>
</dbReference>
<dbReference type="Gene3D" id="4.10.1060.10">
    <property type="entry name" value="Zinc finger, RanBP2-type"/>
    <property type="match status" value="1"/>
</dbReference>
<comment type="caution">
    <text evidence="14">The sequence shown here is derived from an EMBL/GenBank/DDBJ whole genome shotgun (WGS) entry which is preliminary data.</text>
</comment>
<keyword evidence="14" id="KW-0436">Ligase</keyword>
<dbReference type="Proteomes" id="UP000243579">
    <property type="component" value="Unassembled WGS sequence"/>
</dbReference>
<keyword evidence="8" id="KW-0862">Zinc</keyword>
<dbReference type="EMBL" id="JNBR01001477">
    <property type="protein sequence ID" value="OQR86860.1"/>
    <property type="molecule type" value="Genomic_DNA"/>
</dbReference>
<evidence type="ECO:0000256" key="6">
    <source>
        <dbReference type="ARBA" id="ARBA00022771"/>
    </source>
</evidence>